<comment type="caution">
    <text evidence="3">The sequence shown here is derived from an EMBL/GenBank/DDBJ whole genome shotgun (WGS) entry which is preliminary data.</text>
</comment>
<sequence length="237" mass="26456">MNKLRSWYSEKLSSKARLYLKCAMLLIVAMIFYSIGEKSASTELSNEKVKYNELMNTINKKQNELSTLEKKKDDLNSEIKAKTKENTTIASEVKENKTAFDEAMKIIENKIAALEEIKTLENRASAKKTEINNLSNDIESKKSELASVSGQIKEKQGAPKKLSAGTFIVGKDIPAGRYKVTPVGRGSNFAVYDSTGNIIENTIISSIPDHGVPEFIVYLDEVNIIKNHSPFLFTPIE</sequence>
<accession>A0ABW6K1A1</accession>
<dbReference type="Gene3D" id="1.10.287.1490">
    <property type="match status" value="1"/>
</dbReference>
<dbReference type="RefSeq" id="WP_389221845.1">
    <property type="nucleotide sequence ID" value="NZ_JBIACJ010000009.1"/>
</dbReference>
<keyword evidence="2" id="KW-0812">Transmembrane</keyword>
<gene>
    <name evidence="3" type="ORF">ACFYKT_16445</name>
</gene>
<keyword evidence="4" id="KW-1185">Reference proteome</keyword>
<organism evidence="3 4">
    <name type="scientific">Cytobacillus mangrovibacter</name>
    <dbReference type="NCBI Taxonomy" id="3299024"/>
    <lineage>
        <taxon>Bacteria</taxon>
        <taxon>Bacillati</taxon>
        <taxon>Bacillota</taxon>
        <taxon>Bacilli</taxon>
        <taxon>Bacillales</taxon>
        <taxon>Bacillaceae</taxon>
        <taxon>Cytobacillus</taxon>
    </lineage>
</organism>
<evidence type="ECO:0000313" key="4">
    <source>
        <dbReference type="Proteomes" id="UP001601058"/>
    </source>
</evidence>
<feature type="coiled-coil region" evidence="1">
    <location>
        <begin position="44"/>
        <end position="151"/>
    </location>
</feature>
<proteinExistence type="predicted"/>
<keyword evidence="2" id="KW-0472">Membrane</keyword>
<evidence type="ECO:0008006" key="5">
    <source>
        <dbReference type="Google" id="ProtNLM"/>
    </source>
</evidence>
<keyword evidence="1" id="KW-0175">Coiled coil</keyword>
<evidence type="ECO:0000256" key="1">
    <source>
        <dbReference type="SAM" id="Coils"/>
    </source>
</evidence>
<evidence type="ECO:0000313" key="3">
    <source>
        <dbReference type="EMBL" id="MFE8697932.1"/>
    </source>
</evidence>
<dbReference type="EMBL" id="JBIACJ010000009">
    <property type="protein sequence ID" value="MFE8697932.1"/>
    <property type="molecule type" value="Genomic_DNA"/>
</dbReference>
<evidence type="ECO:0000256" key="2">
    <source>
        <dbReference type="SAM" id="Phobius"/>
    </source>
</evidence>
<keyword evidence="2" id="KW-1133">Transmembrane helix</keyword>
<feature type="transmembrane region" description="Helical" evidence="2">
    <location>
        <begin position="18"/>
        <end position="36"/>
    </location>
</feature>
<reference evidence="3 4" key="1">
    <citation type="submission" date="2024-08" db="EMBL/GenBank/DDBJ databases">
        <title>Two novel Cytobacillus novel species.</title>
        <authorList>
            <person name="Liu G."/>
        </authorList>
    </citation>
    <scope>NUCLEOTIDE SEQUENCE [LARGE SCALE GENOMIC DNA]</scope>
    <source>
        <strain evidence="3 4">FJAT-53684</strain>
    </source>
</reference>
<name>A0ABW6K1A1_9BACI</name>
<protein>
    <recommendedName>
        <fullName evidence="5">Phosphoserine phosphatase</fullName>
    </recommendedName>
</protein>
<dbReference type="Proteomes" id="UP001601058">
    <property type="component" value="Unassembled WGS sequence"/>
</dbReference>